<feature type="region of interest" description="Disordered" evidence="1">
    <location>
        <begin position="39"/>
        <end position="85"/>
    </location>
</feature>
<keyword evidence="2" id="KW-0732">Signal</keyword>
<evidence type="ECO:0000256" key="1">
    <source>
        <dbReference type="SAM" id="MobiDB-lite"/>
    </source>
</evidence>
<dbReference type="Pfam" id="PF13511">
    <property type="entry name" value="DUF4124"/>
    <property type="match status" value="1"/>
</dbReference>
<proteinExistence type="predicted"/>
<feature type="domain" description="DUF4124" evidence="3">
    <location>
        <begin position="14"/>
        <end position="60"/>
    </location>
</feature>
<evidence type="ECO:0000256" key="2">
    <source>
        <dbReference type="SAM" id="SignalP"/>
    </source>
</evidence>
<keyword evidence="5" id="KW-1185">Reference proteome</keyword>
<dbReference type="Proteomes" id="UP000261948">
    <property type="component" value="Unassembled WGS sequence"/>
</dbReference>
<feature type="compositionally biased region" description="Polar residues" evidence="1">
    <location>
        <begin position="39"/>
        <end position="59"/>
    </location>
</feature>
<protein>
    <submittedName>
        <fullName evidence="4">DUF4124 domain-containing protein</fullName>
    </submittedName>
</protein>
<sequence length="190" mass="20393">MSATGIRAALLALGCLWAGASAAQSVYKWVDAQGQTHYSSQLPPQQAESSQLKVSPNGSSGAGAGRFGESRELRNPDGTKKLPKGAQEMADGLVNSLKKVDDKSVPLNCALAVDNIRSQIETMLENGQKNLKGGYITQAQYDSSVGHFKNLRYQATVSDCKAATGRSRDMYQCMTSMNNHLLGCAEKHRP</sequence>
<accession>A0A373FR39</accession>
<comment type="caution">
    <text evidence="4">The sequence shown here is derived from an EMBL/GenBank/DDBJ whole genome shotgun (WGS) entry which is preliminary data.</text>
</comment>
<evidence type="ECO:0000313" key="5">
    <source>
        <dbReference type="Proteomes" id="UP000261948"/>
    </source>
</evidence>
<evidence type="ECO:0000313" key="4">
    <source>
        <dbReference type="EMBL" id="RGE46002.1"/>
    </source>
</evidence>
<feature type="compositionally biased region" description="Basic and acidic residues" evidence="1">
    <location>
        <begin position="68"/>
        <end position="80"/>
    </location>
</feature>
<gene>
    <name evidence="4" type="ORF">DZC30_05815</name>
</gene>
<dbReference type="OrthoDB" id="8794394at2"/>
<dbReference type="AlphaFoldDB" id="A0A373FR39"/>
<feature type="chain" id="PRO_5016912333" evidence="2">
    <location>
        <begin position="24"/>
        <end position="190"/>
    </location>
</feature>
<reference evidence="4 5" key="1">
    <citation type="submission" date="2018-08" db="EMBL/GenBank/DDBJ databases">
        <title>Comamonas testosteroni strain SWCO2.</title>
        <authorList>
            <person name="Jiang N."/>
            <person name="Zhang X.Z."/>
        </authorList>
    </citation>
    <scope>NUCLEOTIDE SEQUENCE [LARGE SCALE GENOMIC DNA]</scope>
    <source>
        <strain evidence="4 5">SWCO2</strain>
    </source>
</reference>
<name>A0A373FR39_COMTE</name>
<organism evidence="4 5">
    <name type="scientific">Comamonas testosteroni</name>
    <name type="common">Pseudomonas testosteroni</name>
    <dbReference type="NCBI Taxonomy" id="285"/>
    <lineage>
        <taxon>Bacteria</taxon>
        <taxon>Pseudomonadati</taxon>
        <taxon>Pseudomonadota</taxon>
        <taxon>Betaproteobacteria</taxon>
        <taxon>Burkholderiales</taxon>
        <taxon>Comamonadaceae</taxon>
        <taxon>Comamonas</taxon>
    </lineage>
</organism>
<dbReference type="InterPro" id="IPR025392">
    <property type="entry name" value="DUF4124"/>
</dbReference>
<evidence type="ECO:0000259" key="3">
    <source>
        <dbReference type="Pfam" id="PF13511"/>
    </source>
</evidence>
<feature type="signal peptide" evidence="2">
    <location>
        <begin position="1"/>
        <end position="23"/>
    </location>
</feature>
<dbReference type="EMBL" id="QURR01000005">
    <property type="protein sequence ID" value="RGE46002.1"/>
    <property type="molecule type" value="Genomic_DNA"/>
</dbReference>